<keyword evidence="5 7" id="KW-1133">Transmembrane helix</keyword>
<organism evidence="8 9">
    <name type="scientific">Bianquea renquensis</name>
    <dbReference type="NCBI Taxonomy" id="2763661"/>
    <lineage>
        <taxon>Bacteria</taxon>
        <taxon>Bacillati</taxon>
        <taxon>Bacillota</taxon>
        <taxon>Clostridia</taxon>
        <taxon>Eubacteriales</taxon>
        <taxon>Bianqueaceae</taxon>
        <taxon>Bianquea</taxon>
    </lineage>
</organism>
<feature type="transmembrane region" description="Helical" evidence="7">
    <location>
        <begin position="286"/>
        <end position="306"/>
    </location>
</feature>
<dbReference type="InterPro" id="IPR047135">
    <property type="entry name" value="YsiQ"/>
</dbReference>
<protein>
    <submittedName>
        <fullName evidence="8">MATE family efflux transporter</fullName>
    </submittedName>
</protein>
<evidence type="ECO:0000256" key="3">
    <source>
        <dbReference type="ARBA" id="ARBA00022475"/>
    </source>
</evidence>
<gene>
    <name evidence="8" type="ORF">H8730_17125</name>
</gene>
<dbReference type="InterPro" id="IPR002528">
    <property type="entry name" value="MATE_fam"/>
</dbReference>
<comment type="caution">
    <text evidence="8">The sequence shown here is derived from an EMBL/GenBank/DDBJ whole genome shotgun (WGS) entry which is preliminary data.</text>
</comment>
<feature type="transmembrane region" description="Helical" evidence="7">
    <location>
        <begin position="12"/>
        <end position="33"/>
    </location>
</feature>
<accession>A0A926I3L3</accession>
<evidence type="ECO:0000256" key="6">
    <source>
        <dbReference type="ARBA" id="ARBA00023136"/>
    </source>
</evidence>
<dbReference type="EMBL" id="JACRSQ010000067">
    <property type="protein sequence ID" value="MBC8545256.1"/>
    <property type="molecule type" value="Genomic_DNA"/>
</dbReference>
<keyword evidence="6 7" id="KW-0472">Membrane</keyword>
<keyword evidence="3" id="KW-1003">Cell membrane</keyword>
<dbReference type="NCBIfam" id="TIGR00797">
    <property type="entry name" value="matE"/>
    <property type="match status" value="1"/>
</dbReference>
<dbReference type="GO" id="GO:0005886">
    <property type="term" value="C:plasma membrane"/>
    <property type="evidence" value="ECO:0007669"/>
    <property type="project" value="UniProtKB-SubCell"/>
</dbReference>
<feature type="transmembrane region" description="Helical" evidence="7">
    <location>
        <begin position="194"/>
        <end position="218"/>
    </location>
</feature>
<dbReference type="PIRSF" id="PIRSF006603">
    <property type="entry name" value="DinF"/>
    <property type="match status" value="1"/>
</dbReference>
<dbReference type="CDD" id="cd13134">
    <property type="entry name" value="MATE_like_8"/>
    <property type="match status" value="1"/>
</dbReference>
<feature type="transmembrane region" description="Helical" evidence="7">
    <location>
        <begin position="165"/>
        <end position="188"/>
    </location>
</feature>
<evidence type="ECO:0000256" key="2">
    <source>
        <dbReference type="ARBA" id="ARBA00022448"/>
    </source>
</evidence>
<feature type="transmembrane region" description="Helical" evidence="7">
    <location>
        <begin position="318"/>
        <end position="339"/>
    </location>
</feature>
<evidence type="ECO:0000256" key="4">
    <source>
        <dbReference type="ARBA" id="ARBA00022692"/>
    </source>
</evidence>
<dbReference type="GO" id="GO:0015297">
    <property type="term" value="F:antiporter activity"/>
    <property type="evidence" value="ECO:0007669"/>
    <property type="project" value="InterPro"/>
</dbReference>
<evidence type="ECO:0000256" key="5">
    <source>
        <dbReference type="ARBA" id="ARBA00022989"/>
    </source>
</evidence>
<feature type="transmembrane region" description="Helical" evidence="7">
    <location>
        <begin position="92"/>
        <end position="114"/>
    </location>
</feature>
<dbReference type="PANTHER" id="PTHR42925">
    <property type="entry name" value="MULTIDRUG AND TOXIN EFFLUX PROTEIN MATE FAMILY"/>
    <property type="match status" value="1"/>
</dbReference>
<dbReference type="Proteomes" id="UP000657006">
    <property type="component" value="Unassembled WGS sequence"/>
</dbReference>
<dbReference type="GO" id="GO:0042910">
    <property type="term" value="F:xenobiotic transmembrane transporter activity"/>
    <property type="evidence" value="ECO:0007669"/>
    <property type="project" value="InterPro"/>
</dbReference>
<reference evidence="8" key="1">
    <citation type="submission" date="2020-08" db="EMBL/GenBank/DDBJ databases">
        <title>Genome public.</title>
        <authorList>
            <person name="Liu C."/>
            <person name="Sun Q."/>
        </authorList>
    </citation>
    <scope>NUCLEOTIDE SEQUENCE</scope>
    <source>
        <strain evidence="8">NSJ-32</strain>
    </source>
</reference>
<dbReference type="RefSeq" id="WP_249290262.1">
    <property type="nucleotide sequence ID" value="NZ_JACRSQ010000067.1"/>
</dbReference>
<keyword evidence="4 7" id="KW-0812">Transmembrane</keyword>
<evidence type="ECO:0000256" key="1">
    <source>
        <dbReference type="ARBA" id="ARBA00004651"/>
    </source>
</evidence>
<feature type="transmembrane region" description="Helical" evidence="7">
    <location>
        <begin position="260"/>
        <end position="280"/>
    </location>
</feature>
<evidence type="ECO:0000313" key="8">
    <source>
        <dbReference type="EMBL" id="MBC8545256.1"/>
    </source>
</evidence>
<comment type="subcellular location">
    <subcellularLocation>
        <location evidence="1">Cell membrane</location>
        <topology evidence="1">Multi-pass membrane protein</topology>
    </subcellularLocation>
</comment>
<keyword evidence="9" id="KW-1185">Reference proteome</keyword>
<feature type="transmembrane region" description="Helical" evidence="7">
    <location>
        <begin position="390"/>
        <end position="415"/>
    </location>
</feature>
<sequence length="450" mass="49856">MKTRLLNPETVTTKGIFFISLPIFGELLLQLLVGNVDQIMLSQYSQNSVAAIGNGNQIMNIVILVLSVMSSGVLVLLTQYIGACNKKMISEVCTVATAIMTGFGILATIGIVIFCRPIFIAMHVPSEILDEACQYMRIVGSCIFIQGIYLIFAAILRSFSLVKEVLIASCIMNLINIIGNAILLNGLLGFPEMGIMGVAISTNISKCAGVAMLIFIFIRKTDARIRISMLRPFPTYTLKRLLYISIPFRAEGLSYQVSQILILSMVNTFGTVAITTRVYSNMIANLSYVYVTAFSQAMQIVMGYWIGAGKIEKIEANIWKYLRIGISVCLTMTLVFFLNSDFIYGLFSEDPRVWKLGRTILIIEFFLETGRAMNLIMVKTLITTGDIYSPVIVGVVSQWLIGAGLSFLFAMILGWGLAGTWIAMALDEVTRGLIFIGRFRSGKWKQRQLI</sequence>
<proteinExistence type="predicted"/>
<dbReference type="AlphaFoldDB" id="A0A926I3L3"/>
<feature type="transmembrane region" description="Helical" evidence="7">
    <location>
        <begin position="134"/>
        <end position="156"/>
    </location>
</feature>
<evidence type="ECO:0000313" key="9">
    <source>
        <dbReference type="Proteomes" id="UP000657006"/>
    </source>
</evidence>
<dbReference type="Pfam" id="PF01554">
    <property type="entry name" value="MatE"/>
    <property type="match status" value="2"/>
</dbReference>
<keyword evidence="2" id="KW-0813">Transport</keyword>
<dbReference type="PANTHER" id="PTHR42925:SF1">
    <property type="entry name" value="VIRULENCE FACTOR MVIN"/>
    <property type="match status" value="1"/>
</dbReference>
<evidence type="ECO:0000256" key="7">
    <source>
        <dbReference type="SAM" id="Phobius"/>
    </source>
</evidence>
<feature type="transmembrane region" description="Helical" evidence="7">
    <location>
        <begin position="58"/>
        <end position="80"/>
    </location>
</feature>
<dbReference type="InterPro" id="IPR048279">
    <property type="entry name" value="MdtK-like"/>
</dbReference>
<name>A0A926I3L3_9FIRM</name>